<accession>A0AAE0GIZ4</accession>
<evidence type="ECO:0000313" key="2">
    <source>
        <dbReference type="Proteomes" id="UP001190700"/>
    </source>
</evidence>
<dbReference type="EMBL" id="LGRX02005130">
    <property type="protein sequence ID" value="KAK3279104.1"/>
    <property type="molecule type" value="Genomic_DNA"/>
</dbReference>
<name>A0AAE0GIZ4_9CHLO</name>
<comment type="caution">
    <text evidence="1">The sequence shown here is derived from an EMBL/GenBank/DDBJ whole genome shotgun (WGS) entry which is preliminary data.</text>
</comment>
<proteinExistence type="predicted"/>
<dbReference type="AlphaFoldDB" id="A0AAE0GIZ4"/>
<organism evidence="1 2">
    <name type="scientific">Cymbomonas tetramitiformis</name>
    <dbReference type="NCBI Taxonomy" id="36881"/>
    <lineage>
        <taxon>Eukaryota</taxon>
        <taxon>Viridiplantae</taxon>
        <taxon>Chlorophyta</taxon>
        <taxon>Pyramimonadophyceae</taxon>
        <taxon>Pyramimonadales</taxon>
        <taxon>Pyramimonadaceae</taxon>
        <taxon>Cymbomonas</taxon>
    </lineage>
</organism>
<evidence type="ECO:0000313" key="1">
    <source>
        <dbReference type="EMBL" id="KAK3279104.1"/>
    </source>
</evidence>
<dbReference type="Proteomes" id="UP001190700">
    <property type="component" value="Unassembled WGS sequence"/>
</dbReference>
<gene>
    <name evidence="1" type="ORF">CYMTET_12995</name>
</gene>
<keyword evidence="2" id="KW-1185">Reference proteome</keyword>
<sequence>MWGHLSFLPFRGDLQQYEASILEGDIPCLPASELSSAQYRVASDMFFMLTISFFIKLRESLACEGVLGSSMGWKKTWFQQLSLAFARGLVGTISRRVLGWCLARSVWLRGFGRVIRDLNPARGEEGTQWVEGQRLALIDRACEDAIEGMDSVTRSDQGSASVASQAVSCQHLSVDAILMGTDEFLLEISVAHKSGNVIGAGFWRCWRALIAQNVIGAATHGHGKMGEGTKE</sequence>
<protein>
    <submittedName>
        <fullName evidence="1">Uncharacterized protein</fullName>
    </submittedName>
</protein>
<reference evidence="1 2" key="1">
    <citation type="journal article" date="2015" name="Genome Biol. Evol.">
        <title>Comparative Genomics of a Bacterivorous Green Alga Reveals Evolutionary Causalities and Consequences of Phago-Mixotrophic Mode of Nutrition.</title>
        <authorList>
            <person name="Burns J.A."/>
            <person name="Paasch A."/>
            <person name="Narechania A."/>
            <person name="Kim E."/>
        </authorList>
    </citation>
    <scope>NUCLEOTIDE SEQUENCE [LARGE SCALE GENOMIC DNA]</scope>
    <source>
        <strain evidence="1 2">PLY_AMNH</strain>
    </source>
</reference>